<evidence type="ECO:0000313" key="6">
    <source>
        <dbReference type="EMBL" id="MBG3877939.1"/>
    </source>
</evidence>
<organism evidence="6 7">
    <name type="scientific">Nitratidesulfovibrio oxamicus</name>
    <dbReference type="NCBI Taxonomy" id="32016"/>
    <lineage>
        <taxon>Bacteria</taxon>
        <taxon>Pseudomonadati</taxon>
        <taxon>Thermodesulfobacteriota</taxon>
        <taxon>Desulfovibrionia</taxon>
        <taxon>Desulfovibrionales</taxon>
        <taxon>Desulfovibrionaceae</taxon>
        <taxon>Nitratidesulfovibrio</taxon>
    </lineage>
</organism>
<gene>
    <name evidence="6" type="ORF">FVW20_13210</name>
</gene>
<feature type="domain" description="Cytochrome c" evidence="5">
    <location>
        <begin position="358"/>
        <end position="425"/>
    </location>
</feature>
<name>A0ABS0J6A3_9BACT</name>
<proteinExistence type="predicted"/>
<dbReference type="EMBL" id="VRYY01000420">
    <property type="protein sequence ID" value="MBG3877939.1"/>
    <property type="molecule type" value="Genomic_DNA"/>
</dbReference>
<keyword evidence="4" id="KW-0472">Membrane</keyword>
<keyword evidence="4" id="KW-1133">Transmembrane helix</keyword>
<keyword evidence="7" id="KW-1185">Reference proteome</keyword>
<dbReference type="InterPro" id="IPR036909">
    <property type="entry name" value="Cyt_c-like_dom_sf"/>
</dbReference>
<dbReference type="SUPFAM" id="SSF46626">
    <property type="entry name" value="Cytochrome c"/>
    <property type="match status" value="1"/>
</dbReference>
<dbReference type="Proteomes" id="UP001194469">
    <property type="component" value="Unassembled WGS sequence"/>
</dbReference>
<evidence type="ECO:0000256" key="2">
    <source>
        <dbReference type="ARBA" id="ARBA00022723"/>
    </source>
</evidence>
<dbReference type="RefSeq" id="WP_196609979.1">
    <property type="nucleotide sequence ID" value="NZ_VRYY01000420.1"/>
</dbReference>
<keyword evidence="1" id="KW-0349">Heme</keyword>
<feature type="transmembrane region" description="Helical" evidence="4">
    <location>
        <begin position="97"/>
        <end position="120"/>
    </location>
</feature>
<evidence type="ECO:0000256" key="1">
    <source>
        <dbReference type="ARBA" id="ARBA00022617"/>
    </source>
</evidence>
<evidence type="ECO:0000313" key="7">
    <source>
        <dbReference type="Proteomes" id="UP001194469"/>
    </source>
</evidence>
<keyword evidence="3" id="KW-0408">Iron</keyword>
<dbReference type="InterPro" id="IPR009056">
    <property type="entry name" value="Cyt_c-like_dom"/>
</dbReference>
<accession>A0ABS0J6A3</accession>
<evidence type="ECO:0000259" key="5">
    <source>
        <dbReference type="Pfam" id="PF13442"/>
    </source>
</evidence>
<feature type="transmembrane region" description="Helical" evidence="4">
    <location>
        <begin position="223"/>
        <end position="240"/>
    </location>
</feature>
<keyword evidence="4" id="KW-0812">Transmembrane</keyword>
<comment type="caution">
    <text evidence="6">The sequence shown here is derived from an EMBL/GenBank/DDBJ whole genome shotgun (WGS) entry which is preliminary data.</text>
</comment>
<reference evidence="6 7" key="1">
    <citation type="submission" date="2019-08" db="EMBL/GenBank/DDBJ databases">
        <authorList>
            <person name="Luo N."/>
        </authorList>
    </citation>
    <scope>NUCLEOTIDE SEQUENCE [LARGE SCALE GENOMIC DNA]</scope>
    <source>
        <strain evidence="6 7">NCIMB 9442</strain>
    </source>
</reference>
<feature type="transmembrane region" description="Helical" evidence="4">
    <location>
        <begin position="12"/>
        <end position="40"/>
    </location>
</feature>
<feature type="transmembrane region" description="Helical" evidence="4">
    <location>
        <begin position="140"/>
        <end position="161"/>
    </location>
</feature>
<sequence>MQYPVWQLPVNGGLLIALISVIHVFVAQFAVGGGFFLVMAERKGHAEGNNEILQWVKRHSRFFVLLSMVFGGVTGVGIWLIISLVSPAATSQLVHLFVYGWATEWVFFLGEIAALLVYYYTFQRCISGRMSKKDHMATGWLYALFAFLSLFMINGIIGFMLTPGEWLRTGNFWDGFFNPTFWPALVFRFALCLLLSGLFAMITALRIPHPETREAMVRWSAKWVCLPFIGLLLGAAWYFAALPPAQQAMILRRTDDIRPFALAWPVVTPLLFLGGLAFFVKASGRARAVLAGVVLLLGLAQVGAFEWVRETGRRPWVIHGYMYSNGIRAADVERMQRDGALSLTAWAGTRQVTDANRLDVGRFLWAQQCSSCHGMGNPMLDMVPRAARRGVAGLEAQLAGQGKLLPYMPPFCGTPAERNALATYIAHEVERRLSK</sequence>
<feature type="transmembrane region" description="Helical" evidence="4">
    <location>
        <begin position="61"/>
        <end position="85"/>
    </location>
</feature>
<feature type="transmembrane region" description="Helical" evidence="4">
    <location>
        <begin position="260"/>
        <end position="280"/>
    </location>
</feature>
<feature type="transmembrane region" description="Helical" evidence="4">
    <location>
        <begin position="181"/>
        <end position="202"/>
    </location>
</feature>
<protein>
    <submittedName>
        <fullName evidence="6">Cytochrome C</fullName>
    </submittedName>
</protein>
<keyword evidence="2" id="KW-0479">Metal-binding</keyword>
<feature type="transmembrane region" description="Helical" evidence="4">
    <location>
        <begin position="287"/>
        <end position="308"/>
    </location>
</feature>
<evidence type="ECO:0000256" key="3">
    <source>
        <dbReference type="ARBA" id="ARBA00023004"/>
    </source>
</evidence>
<dbReference type="Pfam" id="PF13442">
    <property type="entry name" value="Cytochrome_CBB3"/>
    <property type="match status" value="1"/>
</dbReference>
<evidence type="ECO:0000256" key="4">
    <source>
        <dbReference type="SAM" id="Phobius"/>
    </source>
</evidence>